<dbReference type="SUPFAM" id="SSF51161">
    <property type="entry name" value="Trimeric LpxA-like enzymes"/>
    <property type="match status" value="3"/>
</dbReference>
<dbReference type="EMBL" id="CAXAMN010026547">
    <property type="protein sequence ID" value="CAK9103858.1"/>
    <property type="molecule type" value="Genomic_DNA"/>
</dbReference>
<feature type="transmembrane region" description="Helical" evidence="3">
    <location>
        <begin position="884"/>
        <end position="907"/>
    </location>
</feature>
<dbReference type="InterPro" id="IPR020845">
    <property type="entry name" value="AMP-binding_CS"/>
</dbReference>
<dbReference type="Pfam" id="PF00501">
    <property type="entry name" value="AMP-binding"/>
    <property type="match status" value="1"/>
</dbReference>
<keyword evidence="3" id="KW-1133">Transmembrane helix</keyword>
<keyword evidence="3" id="KW-0472">Membrane</keyword>
<dbReference type="PANTHER" id="PTHR44845">
    <property type="entry name" value="CARRIER DOMAIN-CONTAINING PROTEIN"/>
    <property type="match status" value="1"/>
</dbReference>
<dbReference type="PROSITE" id="PS00455">
    <property type="entry name" value="AMP_BINDING"/>
    <property type="match status" value="1"/>
</dbReference>
<evidence type="ECO:0000256" key="3">
    <source>
        <dbReference type="SAM" id="Phobius"/>
    </source>
</evidence>
<keyword evidence="2" id="KW-0597">Phosphoprotein</keyword>
<keyword evidence="3" id="KW-0812">Transmembrane</keyword>
<name>A0ABP0RU06_9DINO</name>
<feature type="domain" description="AMP-dependent synthetase/ligase" evidence="4">
    <location>
        <begin position="74"/>
        <end position="341"/>
    </location>
</feature>
<dbReference type="Gene3D" id="3.40.50.12780">
    <property type="entry name" value="N-terminal domain of ligase-like"/>
    <property type="match status" value="1"/>
</dbReference>
<evidence type="ECO:0000313" key="6">
    <source>
        <dbReference type="Proteomes" id="UP001642484"/>
    </source>
</evidence>
<organism evidence="5 6">
    <name type="scientific">Durusdinium trenchii</name>
    <dbReference type="NCBI Taxonomy" id="1381693"/>
    <lineage>
        <taxon>Eukaryota</taxon>
        <taxon>Sar</taxon>
        <taxon>Alveolata</taxon>
        <taxon>Dinophyceae</taxon>
        <taxon>Suessiales</taxon>
        <taxon>Symbiodiniaceae</taxon>
        <taxon>Durusdinium</taxon>
    </lineage>
</organism>
<proteinExistence type="predicted"/>
<dbReference type="InterPro" id="IPR000873">
    <property type="entry name" value="AMP-dep_synth/lig_dom"/>
</dbReference>
<feature type="transmembrane region" description="Helical" evidence="3">
    <location>
        <begin position="654"/>
        <end position="678"/>
    </location>
</feature>
<gene>
    <name evidence="5" type="ORF">CCMP2556_LOCUS48731</name>
</gene>
<feature type="transmembrane region" description="Helical" evidence="3">
    <location>
        <begin position="604"/>
        <end position="623"/>
    </location>
</feature>
<dbReference type="Proteomes" id="UP001642484">
    <property type="component" value="Unassembled WGS sequence"/>
</dbReference>
<keyword evidence="6" id="KW-1185">Reference proteome</keyword>
<dbReference type="InterPro" id="IPR042099">
    <property type="entry name" value="ANL_N_sf"/>
</dbReference>
<dbReference type="PANTHER" id="PTHR44845:SF6">
    <property type="entry name" value="BETA-ALANINE-ACTIVATING ENZYME"/>
    <property type="match status" value="1"/>
</dbReference>
<accession>A0ABP0RU06</accession>
<keyword evidence="1" id="KW-0596">Phosphopantetheine</keyword>
<evidence type="ECO:0000256" key="1">
    <source>
        <dbReference type="ARBA" id="ARBA00022450"/>
    </source>
</evidence>
<reference evidence="5 6" key="1">
    <citation type="submission" date="2024-02" db="EMBL/GenBank/DDBJ databases">
        <authorList>
            <person name="Chen Y."/>
            <person name="Shah S."/>
            <person name="Dougan E. K."/>
            <person name="Thang M."/>
            <person name="Chan C."/>
        </authorList>
    </citation>
    <scope>NUCLEOTIDE SEQUENCE [LARGE SCALE GENOMIC DNA]</scope>
</reference>
<feature type="transmembrane region" description="Helical" evidence="3">
    <location>
        <begin position="384"/>
        <end position="403"/>
    </location>
</feature>
<evidence type="ECO:0000259" key="4">
    <source>
        <dbReference type="Pfam" id="PF00501"/>
    </source>
</evidence>
<sequence>MAGLETNLGELLLTAAQVSPGQLCLETEDAGYTFEQIALMVAGIRRVLRKALSSLAEPLHPGSPLRAHERRADEHVVTIVLERGVKSLASIHAAMLERCAYNAFDVAEPVEKLQSWIDVCHPAVIISTQALFTRLHLDALSKSSQFPQYVLDVDWALKCQQKPIAAKCDQEDLDRLAYLIFTSGSTGKPKAVMIRHASALNVARVWSAAIGLCSADRFAQISSMSWDVHVIEIYGAMAAQATSVTCPDIVKQSGPDMLLWLRHKQITGMSAVPSHLRTMQCSSGPVSSLAGPALGVNLPQLRIVDVGGEALGADVVSTWAPGRLLFNSYGPTEISVVCTGLLGVVTHSFGENSWPVLCAVVQGIVIVVEPVLIASRMMLAERVLLPLTFVVPLWQSFLLVWAIIICEKILRVIVLLAAKWVLIGRYKEAKHDIYSLFYLRHWLVERIADGTIIGTETPPGTSVAFHFLRNLVLRALGADVALTAMIFTRVVAFDLVSVGHLATVNGLKCLTAVNYGEGKMVLRSISVGEGAFVGANSLLEPGSRVAAASHVEALSMVPGSKVSGRVAGVPAESIECHAAKPRSIPLASEVRSFRLKAALMASTYWLFTPQAVIPFITVMIFQLEAGSEDSVDFDLKRFDSLPESVLSFLPQLPLWSFACTLLILALQLLLTALICRLLPRVKPPCSYLLTSVRGQMVSLKMLWINQASQLLQDASMGPAFMRMCGARFGRGVSIAAEVMLPDTLVVGNCCFIATRNILTSATVDQGQFKVPCVTHLGDNCFVGNDNCLPAGLPEGSFCGLNTSLPKRLDQKNLGYFGTPAMTFKRPSSLSKDGSPEEASTAALWWFHFSTNVIDVFILRGLQAMVVASSLVMSRCLFPSTTNTSVLAVLFMVTLIYLLMKVASWLAFSVVLGRLLYNEAIPTSSTYHSTTVTRWFTSIMLQKFIFTSPFRTGGTRWHAHHFRLQGAKIGQRFFCVQDYSLIDAPFISIGNDVIVDYDADIRGHSFEDRRLKFSPVTIGNRARIMAAAKVSMSDVGDGAMLRPASVTWKGNNLEPNRVYQGAPAVEASAFNLGTSADKFGDSN</sequence>
<dbReference type="InterPro" id="IPR011004">
    <property type="entry name" value="Trimer_LpxA-like_sf"/>
</dbReference>
<dbReference type="SUPFAM" id="SSF56801">
    <property type="entry name" value="Acetyl-CoA synthetase-like"/>
    <property type="match status" value="1"/>
</dbReference>
<evidence type="ECO:0000313" key="5">
    <source>
        <dbReference type="EMBL" id="CAK9103858.1"/>
    </source>
</evidence>
<comment type="caution">
    <text evidence="5">The sequence shown here is derived from an EMBL/GenBank/DDBJ whole genome shotgun (WGS) entry which is preliminary data.</text>
</comment>
<protein>
    <recommendedName>
        <fullName evidence="4">AMP-dependent synthetase/ligase domain-containing protein</fullName>
    </recommendedName>
</protein>
<dbReference type="Gene3D" id="2.160.10.10">
    <property type="entry name" value="Hexapeptide repeat proteins"/>
    <property type="match status" value="2"/>
</dbReference>
<evidence type="ECO:0000256" key="2">
    <source>
        <dbReference type="ARBA" id="ARBA00022553"/>
    </source>
</evidence>